<name>A0ABT5KLF1_9BURK</name>
<comment type="caution">
    <text evidence="2">The sequence shown here is derived from an EMBL/GenBank/DDBJ whole genome shotgun (WGS) entry which is preliminary data.</text>
</comment>
<protein>
    <recommendedName>
        <fullName evidence="4">TonB C-terminal domain-containing protein</fullName>
    </recommendedName>
</protein>
<keyword evidence="3" id="KW-1185">Reference proteome</keyword>
<evidence type="ECO:0000313" key="2">
    <source>
        <dbReference type="EMBL" id="MDC8773671.1"/>
    </source>
</evidence>
<accession>A0ABT5KLF1</accession>
<dbReference type="EMBL" id="JAQQXT010000013">
    <property type="protein sequence ID" value="MDC8773671.1"/>
    <property type="molecule type" value="Genomic_DNA"/>
</dbReference>
<gene>
    <name evidence="2" type="ORF">PRZ03_19015</name>
</gene>
<feature type="compositionally biased region" description="Polar residues" evidence="1">
    <location>
        <begin position="55"/>
        <end position="85"/>
    </location>
</feature>
<evidence type="ECO:0000256" key="1">
    <source>
        <dbReference type="SAM" id="MobiDB-lite"/>
    </source>
</evidence>
<evidence type="ECO:0008006" key="4">
    <source>
        <dbReference type="Google" id="ProtNLM"/>
    </source>
</evidence>
<reference evidence="2 3" key="1">
    <citation type="submission" date="2022-10" db="EMBL/GenBank/DDBJ databases">
        <title>Paucibacter sp. hw1 Genome sequencing.</title>
        <authorList>
            <person name="Park S."/>
        </authorList>
    </citation>
    <scope>NUCLEOTIDE SEQUENCE [LARGE SCALE GENOMIC DNA]</scope>
    <source>
        <strain evidence="3">hw1</strain>
    </source>
</reference>
<proteinExistence type="predicted"/>
<sequence>MSCIDKPKFNSASTDARGASGGQGRSLARPLMASAGLGLIVLMAGCSDSPRAPASVTTVTSANTPASTDAQQSSTPAGSGSQAPTTAPKAGVALAPPKPPRSHDELRLQAAHRLVEANPQQSYTGKVPDILLAIPVLEVTLNRDGSIKRIMVLRKPHAEPGTIQLAIDALHRAAPYGDLSRLPSPWKFTETFLFNDERRFKPRTLD</sequence>
<dbReference type="RefSeq" id="WP_273601832.1">
    <property type="nucleotide sequence ID" value="NZ_JAQQXT010000013.1"/>
</dbReference>
<organism evidence="2 3">
    <name type="scientific">Roseateles albus</name>
    <dbReference type="NCBI Taxonomy" id="2987525"/>
    <lineage>
        <taxon>Bacteria</taxon>
        <taxon>Pseudomonadati</taxon>
        <taxon>Pseudomonadota</taxon>
        <taxon>Betaproteobacteria</taxon>
        <taxon>Burkholderiales</taxon>
        <taxon>Sphaerotilaceae</taxon>
        <taxon>Roseateles</taxon>
    </lineage>
</organism>
<evidence type="ECO:0000313" key="3">
    <source>
        <dbReference type="Proteomes" id="UP001221189"/>
    </source>
</evidence>
<dbReference type="Proteomes" id="UP001221189">
    <property type="component" value="Unassembled WGS sequence"/>
</dbReference>
<feature type="region of interest" description="Disordered" evidence="1">
    <location>
        <begin position="1"/>
        <end position="26"/>
    </location>
</feature>
<feature type="region of interest" description="Disordered" evidence="1">
    <location>
        <begin position="51"/>
        <end position="104"/>
    </location>
</feature>